<reference evidence="1" key="2">
    <citation type="journal article" date="2015" name="Fish Shellfish Immunol.">
        <title>Early steps in the European eel (Anguilla anguilla)-Vibrio vulnificus interaction in the gills: Role of the RtxA13 toxin.</title>
        <authorList>
            <person name="Callol A."/>
            <person name="Pajuelo D."/>
            <person name="Ebbesson L."/>
            <person name="Teles M."/>
            <person name="MacKenzie S."/>
            <person name="Amaro C."/>
        </authorList>
    </citation>
    <scope>NUCLEOTIDE SEQUENCE</scope>
</reference>
<organism evidence="1">
    <name type="scientific">Anguilla anguilla</name>
    <name type="common">European freshwater eel</name>
    <name type="synonym">Muraena anguilla</name>
    <dbReference type="NCBI Taxonomy" id="7936"/>
    <lineage>
        <taxon>Eukaryota</taxon>
        <taxon>Metazoa</taxon>
        <taxon>Chordata</taxon>
        <taxon>Craniata</taxon>
        <taxon>Vertebrata</taxon>
        <taxon>Euteleostomi</taxon>
        <taxon>Actinopterygii</taxon>
        <taxon>Neopterygii</taxon>
        <taxon>Teleostei</taxon>
        <taxon>Anguilliformes</taxon>
        <taxon>Anguillidae</taxon>
        <taxon>Anguilla</taxon>
    </lineage>
</organism>
<sequence>MCRLPLQRIAINAVINNSDKLDHKKCFCIYQFPNTYFKIIFRVFRQSLLGSPMMMARVW</sequence>
<evidence type="ECO:0000313" key="1">
    <source>
        <dbReference type="EMBL" id="JAH17955.1"/>
    </source>
</evidence>
<accession>A0A0E9QNT3</accession>
<name>A0A0E9QNT3_ANGAN</name>
<proteinExistence type="predicted"/>
<dbReference type="AlphaFoldDB" id="A0A0E9QNT3"/>
<reference evidence="1" key="1">
    <citation type="submission" date="2014-11" db="EMBL/GenBank/DDBJ databases">
        <authorList>
            <person name="Amaro Gonzalez C."/>
        </authorList>
    </citation>
    <scope>NUCLEOTIDE SEQUENCE</scope>
</reference>
<protein>
    <submittedName>
        <fullName evidence="1">Uncharacterized protein</fullName>
    </submittedName>
</protein>
<dbReference type="EMBL" id="GBXM01090622">
    <property type="protein sequence ID" value="JAH17955.1"/>
    <property type="molecule type" value="Transcribed_RNA"/>
</dbReference>